<dbReference type="Pfam" id="PF13855">
    <property type="entry name" value="LRR_8"/>
    <property type="match status" value="2"/>
</dbReference>
<accession>A0A154PP99</accession>
<reference evidence="5 6" key="1">
    <citation type="submission" date="2015-07" db="EMBL/GenBank/DDBJ databases">
        <title>The genome of Dufourea novaeangliae.</title>
        <authorList>
            <person name="Pan H."/>
            <person name="Kapheim K."/>
        </authorList>
    </citation>
    <scope>NUCLEOTIDE SEQUENCE [LARGE SCALE GENOMIC DNA]</scope>
    <source>
        <strain evidence="5">0120121106</strain>
        <tissue evidence="5">Whole body</tissue>
    </source>
</reference>
<organism evidence="5 6">
    <name type="scientific">Dufourea novaeangliae</name>
    <name type="common">Sweat bee</name>
    <dbReference type="NCBI Taxonomy" id="178035"/>
    <lineage>
        <taxon>Eukaryota</taxon>
        <taxon>Metazoa</taxon>
        <taxon>Ecdysozoa</taxon>
        <taxon>Arthropoda</taxon>
        <taxon>Hexapoda</taxon>
        <taxon>Insecta</taxon>
        <taxon>Pterygota</taxon>
        <taxon>Neoptera</taxon>
        <taxon>Endopterygota</taxon>
        <taxon>Hymenoptera</taxon>
        <taxon>Apocrita</taxon>
        <taxon>Aculeata</taxon>
        <taxon>Apoidea</taxon>
        <taxon>Anthophila</taxon>
        <taxon>Halictidae</taxon>
        <taxon>Rophitinae</taxon>
        <taxon>Dufourea</taxon>
    </lineage>
</organism>
<dbReference type="SUPFAM" id="SSF52058">
    <property type="entry name" value="L domain-like"/>
    <property type="match status" value="1"/>
</dbReference>
<dbReference type="PROSITE" id="PS51450">
    <property type="entry name" value="LRR"/>
    <property type="match status" value="2"/>
</dbReference>
<dbReference type="Proteomes" id="UP000076502">
    <property type="component" value="Unassembled WGS sequence"/>
</dbReference>
<evidence type="ECO:0000313" key="5">
    <source>
        <dbReference type="EMBL" id="KZC13567.1"/>
    </source>
</evidence>
<evidence type="ECO:0000256" key="1">
    <source>
        <dbReference type="ARBA" id="ARBA00022614"/>
    </source>
</evidence>
<evidence type="ECO:0000256" key="3">
    <source>
        <dbReference type="SAM" id="MobiDB-lite"/>
    </source>
</evidence>
<evidence type="ECO:0000256" key="4">
    <source>
        <dbReference type="SAM" id="SignalP"/>
    </source>
</evidence>
<protein>
    <submittedName>
        <fullName evidence="5">Connectin</fullName>
    </submittedName>
</protein>
<gene>
    <name evidence="5" type="ORF">WN55_05119</name>
</gene>
<keyword evidence="6" id="KW-1185">Reference proteome</keyword>
<feature type="region of interest" description="Disordered" evidence="3">
    <location>
        <begin position="478"/>
        <end position="501"/>
    </location>
</feature>
<dbReference type="Gene3D" id="3.80.10.10">
    <property type="entry name" value="Ribonuclease Inhibitor"/>
    <property type="match status" value="2"/>
</dbReference>
<name>A0A154PP99_DUFNO</name>
<dbReference type="InterPro" id="IPR001611">
    <property type="entry name" value="Leu-rich_rpt"/>
</dbReference>
<evidence type="ECO:0000313" key="6">
    <source>
        <dbReference type="Proteomes" id="UP000076502"/>
    </source>
</evidence>
<evidence type="ECO:0000256" key="2">
    <source>
        <dbReference type="ARBA" id="ARBA00022737"/>
    </source>
</evidence>
<dbReference type="OrthoDB" id="27267at2759"/>
<keyword evidence="1" id="KW-0433">Leucine-rich repeat</keyword>
<dbReference type="EMBL" id="KQ435007">
    <property type="protein sequence ID" value="KZC13567.1"/>
    <property type="molecule type" value="Genomic_DNA"/>
</dbReference>
<dbReference type="PANTHER" id="PTHR24366:SF96">
    <property type="entry name" value="LEUCINE RICH REPEAT CONTAINING 53"/>
    <property type="match status" value="1"/>
</dbReference>
<proteinExistence type="predicted"/>
<dbReference type="InterPro" id="IPR003591">
    <property type="entry name" value="Leu-rich_rpt_typical-subtyp"/>
</dbReference>
<dbReference type="AlphaFoldDB" id="A0A154PP99"/>
<dbReference type="FunFam" id="3.80.10.10:FF:001360">
    <property type="entry name" value="Uncharacterized protein"/>
    <property type="match status" value="1"/>
</dbReference>
<keyword evidence="4" id="KW-0732">Signal</keyword>
<dbReference type="STRING" id="178035.A0A154PP99"/>
<feature type="signal peptide" evidence="4">
    <location>
        <begin position="1"/>
        <end position="25"/>
    </location>
</feature>
<dbReference type="SMART" id="SM00365">
    <property type="entry name" value="LRR_SD22"/>
    <property type="match status" value="4"/>
</dbReference>
<feature type="chain" id="PRO_5007599695" evidence="4">
    <location>
        <begin position="26"/>
        <end position="533"/>
    </location>
</feature>
<sequence length="533" mass="60978">MGQLPWTYLFLQALLLTTLLSPCLSASTRSRGKKKLSKETKEVNICDIEGQQVPIYCYCDNNAIKNASHAKCLVLNPINLNDPTWDYFSSQNHLRELTFNVQMMNSLEYIPTQLLRQLKNLQKIAFQYAKIDELAEYAFSNLSTITEINLNRNSILALRMHAFENMRNLSIINLNENRITEINRDTFVNLPSMKSLFLSHNNISTIHDKAFKHLTSLEELELSDNQIKVITGDCFHGLRSLVRLDLRNNLIDMIGDRTFVEMSVLRELELDSNRIVYISEKALDGLRNLKNLSLSDNRLTTLEPDFLAGAPGVYFLNLRDNHLKTITFDNIKPIVTNLYNSTSHFFVTGNELICDCKLAWIWGLRNETKNRELREALRKLTCFLESNNASQKINNADLEWNQALEIARNPKEYLAMNFRGGNIEDAGAYLDDEYKSEDGYEDSSLNSDFQPKVQVIEGKSMQVKILFDLKMEELPCPEPSREDLMASEQPSSRHENAPVGSGSSWFSSSAISIHMELSVLVYWSVLLLSVLFT</sequence>
<dbReference type="OMA" id="QAPMYCY"/>
<dbReference type="PANTHER" id="PTHR24366">
    <property type="entry name" value="IG(IMMUNOGLOBULIN) AND LRR(LEUCINE RICH REPEAT) DOMAINS"/>
    <property type="match status" value="1"/>
</dbReference>
<keyword evidence="2" id="KW-0677">Repeat</keyword>
<dbReference type="InterPro" id="IPR032675">
    <property type="entry name" value="LRR_dom_sf"/>
</dbReference>
<dbReference type="SMART" id="SM00369">
    <property type="entry name" value="LRR_TYP"/>
    <property type="match status" value="8"/>
</dbReference>